<name>A0A370DNZ4_9GAMM</name>
<dbReference type="InterPro" id="IPR012902">
    <property type="entry name" value="N_methyl_site"/>
</dbReference>
<comment type="caution">
    <text evidence="2">The sequence shown here is derived from an EMBL/GenBank/DDBJ whole genome shotgun (WGS) entry which is preliminary data.</text>
</comment>
<reference evidence="2 3" key="1">
    <citation type="journal article" date="2018" name="ISME J.">
        <title>Endosymbiont genomes yield clues of tubeworm success.</title>
        <authorList>
            <person name="Li Y."/>
            <person name="Liles M.R."/>
            <person name="Halanych K.M."/>
        </authorList>
    </citation>
    <scope>NUCLEOTIDE SEQUENCE [LARGE SCALE GENOMIC DNA]</scope>
    <source>
        <strain evidence="2">A1462</strain>
    </source>
</reference>
<feature type="transmembrane region" description="Helical" evidence="1">
    <location>
        <begin position="16"/>
        <end position="37"/>
    </location>
</feature>
<dbReference type="Proteomes" id="UP000254771">
    <property type="component" value="Unassembled WGS sequence"/>
</dbReference>
<dbReference type="PROSITE" id="PS00409">
    <property type="entry name" value="PROKAR_NTER_METHYL"/>
    <property type="match status" value="1"/>
</dbReference>
<keyword evidence="1" id="KW-0472">Membrane</keyword>
<evidence type="ECO:0000313" key="2">
    <source>
        <dbReference type="EMBL" id="RDH85866.1"/>
    </source>
</evidence>
<dbReference type="AlphaFoldDB" id="A0A370DNZ4"/>
<gene>
    <name evidence="2" type="ORF">DIZ78_09780</name>
</gene>
<keyword evidence="1" id="KW-1133">Transmembrane helix</keyword>
<organism evidence="2 3">
    <name type="scientific">endosymbiont of Escarpia spicata</name>
    <dbReference type="NCBI Taxonomy" id="2200908"/>
    <lineage>
        <taxon>Bacteria</taxon>
        <taxon>Pseudomonadati</taxon>
        <taxon>Pseudomonadota</taxon>
        <taxon>Gammaproteobacteria</taxon>
        <taxon>sulfur-oxidizing symbionts</taxon>
    </lineage>
</organism>
<dbReference type="Pfam" id="PF07963">
    <property type="entry name" value="N_methyl"/>
    <property type="match status" value="1"/>
</dbReference>
<dbReference type="EMBL" id="QFXE01000011">
    <property type="protein sequence ID" value="RDH85866.1"/>
    <property type="molecule type" value="Genomic_DNA"/>
</dbReference>
<evidence type="ECO:0000256" key="1">
    <source>
        <dbReference type="SAM" id="Phobius"/>
    </source>
</evidence>
<keyword evidence="3" id="KW-1185">Reference proteome</keyword>
<proteinExistence type="predicted"/>
<evidence type="ECO:0000313" key="3">
    <source>
        <dbReference type="Proteomes" id="UP000254771"/>
    </source>
</evidence>
<dbReference type="NCBIfam" id="TIGR02532">
    <property type="entry name" value="IV_pilin_GFxxxE"/>
    <property type="match status" value="1"/>
</dbReference>
<sequence length="137" mass="15159">MKAQCDGGLSQKGFTLIEVLVAFVILAMSLSVLFRIFSGGLGNIFIGERYAGAVTLAETLLDEANLSQSEVSGSRSGSREDGYRWIKTVQAHEVIDQEGNSIPVENLQKVEVQITWEAMGREHHMVLSTLRGDRRKY</sequence>
<accession>A0A370DNZ4</accession>
<keyword evidence="1" id="KW-0812">Transmembrane</keyword>
<protein>
    <submittedName>
        <fullName evidence="2">General secretion pathway protein GspH</fullName>
    </submittedName>
</protein>